<evidence type="ECO:0000256" key="2">
    <source>
        <dbReference type="SAM" id="SignalP"/>
    </source>
</evidence>
<proteinExistence type="predicted"/>
<protein>
    <recommendedName>
        <fullName evidence="3">Jacalin-type lectin domain-containing protein</fullName>
    </recommendedName>
</protein>
<keyword evidence="5" id="KW-1185">Reference proteome</keyword>
<dbReference type="Proteomes" id="UP000247498">
    <property type="component" value="Unassembled WGS sequence"/>
</dbReference>
<feature type="region of interest" description="Disordered" evidence="1">
    <location>
        <begin position="196"/>
        <end position="247"/>
    </location>
</feature>
<feature type="chain" id="PRO_5016063357" description="Jacalin-type lectin domain-containing protein" evidence="2">
    <location>
        <begin position="20"/>
        <end position="594"/>
    </location>
</feature>
<sequence>MKLVAGAILVLLAVVNVSAWDCPGGVKGSDQVTGYTGFYGVTEEKPLKYHDHVIAWKKFGPLTKINLFYSFNYGCIQGIKMTYGYDARNAQMVGVEKNLQTADITLAAYENINKVEIKQAASNKCIEWIRFTTSKGRQVALGNSASQSATQMSRANREGGFLAAVRGYDDYYAGKPVTKGGLQKLQFVWGTSVCPEAPTPEATPEPTPEPTPTPVPETPAPVPEPAPEPVPQPEPEGPFCPPDPERCSETAELGTPGACVYVSPFTKNLCAGGCCMSAGKCRKGFCGQAGLGAEVMNGNMLCWGTNGGALNKLNKCRNLACKLAVPGCITDGISGACVGSVVALSNDVDDWGKQWAGYPCLQTVPGGLPVDALNQMDPHGAYAGKLWSVCNCKATKNTPGYSSSTCNGPLCKLFKKPELPSLNFGGNFTLPDIGPLIDFDAYDLTAFGELFHNHLITLPKITVSVPDLSNHLDSVHTYLNGTLPKLTPLIKNAVLNPPIPSLTVNISKPELPSITLNLPVSNIQLHEGMPEIDLSHLQADKDGLKVFNLSDLTVPEAISLDKLLGQIKVPSINVNVPTVELPKVQMPTINFTKG</sequence>
<dbReference type="Gene3D" id="2.100.10.30">
    <property type="entry name" value="Jacalin-like lectin domain"/>
    <property type="match status" value="1"/>
</dbReference>
<evidence type="ECO:0000256" key="1">
    <source>
        <dbReference type="SAM" id="MobiDB-lite"/>
    </source>
</evidence>
<organism evidence="4 5">
    <name type="scientific">Raphidocelis subcapitata</name>
    <dbReference type="NCBI Taxonomy" id="307507"/>
    <lineage>
        <taxon>Eukaryota</taxon>
        <taxon>Viridiplantae</taxon>
        <taxon>Chlorophyta</taxon>
        <taxon>core chlorophytes</taxon>
        <taxon>Chlorophyceae</taxon>
        <taxon>CS clade</taxon>
        <taxon>Sphaeropleales</taxon>
        <taxon>Selenastraceae</taxon>
        <taxon>Raphidocelis</taxon>
    </lineage>
</organism>
<dbReference type="InParanoid" id="A0A2V0PI06"/>
<dbReference type="InterPro" id="IPR001229">
    <property type="entry name" value="Jacalin-like_lectin_dom"/>
</dbReference>
<name>A0A2V0PI06_9CHLO</name>
<dbReference type="SUPFAM" id="SSF51101">
    <property type="entry name" value="Mannose-binding lectins"/>
    <property type="match status" value="1"/>
</dbReference>
<dbReference type="Pfam" id="PF01419">
    <property type="entry name" value="Jacalin"/>
    <property type="match status" value="1"/>
</dbReference>
<keyword evidence="2" id="KW-0732">Signal</keyword>
<accession>A0A2V0PI06</accession>
<evidence type="ECO:0000313" key="5">
    <source>
        <dbReference type="Proteomes" id="UP000247498"/>
    </source>
</evidence>
<feature type="signal peptide" evidence="2">
    <location>
        <begin position="1"/>
        <end position="19"/>
    </location>
</feature>
<gene>
    <name evidence="4" type="ORF">Rsub_11924</name>
</gene>
<feature type="domain" description="Jacalin-type lectin" evidence="3">
    <location>
        <begin position="62"/>
        <end position="153"/>
    </location>
</feature>
<evidence type="ECO:0000313" key="4">
    <source>
        <dbReference type="EMBL" id="GBF99438.1"/>
    </source>
</evidence>
<feature type="compositionally biased region" description="Pro residues" evidence="1">
    <location>
        <begin position="197"/>
        <end position="242"/>
    </location>
</feature>
<comment type="caution">
    <text evidence="4">The sequence shown here is derived from an EMBL/GenBank/DDBJ whole genome shotgun (WGS) entry which is preliminary data.</text>
</comment>
<dbReference type="OrthoDB" id="541172at2759"/>
<dbReference type="InterPro" id="IPR036404">
    <property type="entry name" value="Jacalin-like_lectin_dom_sf"/>
</dbReference>
<evidence type="ECO:0000259" key="3">
    <source>
        <dbReference type="Pfam" id="PF01419"/>
    </source>
</evidence>
<dbReference type="AlphaFoldDB" id="A0A2V0PI06"/>
<reference evidence="4 5" key="1">
    <citation type="journal article" date="2018" name="Sci. Rep.">
        <title>Raphidocelis subcapitata (=Pseudokirchneriella subcapitata) provides an insight into genome evolution and environmental adaptations in the Sphaeropleales.</title>
        <authorList>
            <person name="Suzuki S."/>
            <person name="Yamaguchi H."/>
            <person name="Nakajima N."/>
            <person name="Kawachi M."/>
        </authorList>
    </citation>
    <scope>NUCLEOTIDE SEQUENCE [LARGE SCALE GENOMIC DNA]</scope>
    <source>
        <strain evidence="4 5">NIES-35</strain>
    </source>
</reference>
<dbReference type="EMBL" id="BDRX01000158">
    <property type="protein sequence ID" value="GBF99438.1"/>
    <property type="molecule type" value="Genomic_DNA"/>
</dbReference>